<dbReference type="Pfam" id="PF21036">
    <property type="entry name" value="EryCIII-like_N"/>
    <property type="match status" value="1"/>
</dbReference>
<dbReference type="FunFam" id="3.40.50.2000:FF:000072">
    <property type="entry name" value="Glycosyl transferase"/>
    <property type="match status" value="1"/>
</dbReference>
<dbReference type="GO" id="GO:0008194">
    <property type="term" value="F:UDP-glycosyltransferase activity"/>
    <property type="evidence" value="ECO:0007669"/>
    <property type="project" value="InterPro"/>
</dbReference>
<protein>
    <submittedName>
        <fullName evidence="6">DUF1205 domain-containing protein</fullName>
    </submittedName>
</protein>
<name>A0A4Q7J1A2_9PSEU</name>
<dbReference type="RefSeq" id="WP_130477985.1">
    <property type="nucleotide sequence ID" value="NZ_SFCC01000013.1"/>
</dbReference>
<dbReference type="GO" id="GO:0016758">
    <property type="term" value="F:hexosyltransferase activity"/>
    <property type="evidence" value="ECO:0007669"/>
    <property type="project" value="UniProtKB-ARBA"/>
</dbReference>
<keyword evidence="3" id="KW-0808">Transferase</keyword>
<keyword evidence="2" id="KW-0328">Glycosyltransferase</keyword>
<sequence length="417" mass="44797">MKVLFCALPQKTHVLGMVPLAWALRTAGHEVRFACLPGFAATITQAGLTAVPVGWDLEPEDDSPEAVAALQELRRGLPLPYDIATTLPGPVTWTEERREAFEVMVTYAFGEDNAPMLPALVDLARAWQPDLVVWEPFTYAGPIAAAACGAAHARLLFSVDFLGVPHDWIVRNVAGDPLTAWLTSTACEHGVEFTPDLLAGQFTIDQSPASLRITAPDHEYLSMRYSPYGGAATVPPWLQRPAERPRVALTLGTSATEDLPGYRVNVAGILDALSDVDVEVVATLAEPEQAKLGTVPDNARIVSYVPLDALAATCSAAINHGGFGTLSTFIRHAVPQLTLPHDFEGPLICRKLAEQGAGLTVHADEASGEHVRAGLLRLLTEPAFAERAAALRDEVTALPTPNELVGRIEELTTKYRT</sequence>
<evidence type="ECO:0000259" key="4">
    <source>
        <dbReference type="Pfam" id="PF06722"/>
    </source>
</evidence>
<dbReference type="InterPro" id="IPR010610">
    <property type="entry name" value="EryCIII-like_C"/>
</dbReference>
<evidence type="ECO:0000256" key="1">
    <source>
        <dbReference type="ARBA" id="ARBA00006962"/>
    </source>
</evidence>
<evidence type="ECO:0000313" key="7">
    <source>
        <dbReference type="Proteomes" id="UP000292003"/>
    </source>
</evidence>
<evidence type="ECO:0000259" key="5">
    <source>
        <dbReference type="Pfam" id="PF21036"/>
    </source>
</evidence>
<dbReference type="SUPFAM" id="SSF53756">
    <property type="entry name" value="UDP-Glycosyltransferase/glycogen phosphorylase"/>
    <property type="match status" value="1"/>
</dbReference>
<dbReference type="InterPro" id="IPR002213">
    <property type="entry name" value="UDP_glucos_trans"/>
</dbReference>
<feature type="domain" description="Erythromycin biosynthesis protein CIII-like N-terminal" evidence="5">
    <location>
        <begin position="22"/>
        <end position="252"/>
    </location>
</feature>
<gene>
    <name evidence="6" type="ORF">EWH70_25155</name>
</gene>
<feature type="domain" description="Erythromycin biosynthesis protein CIII-like C-terminal" evidence="4">
    <location>
        <begin position="269"/>
        <end position="411"/>
    </location>
</feature>
<keyword evidence="7" id="KW-1185">Reference proteome</keyword>
<dbReference type="Gene3D" id="3.40.50.2000">
    <property type="entry name" value="Glycogen Phosphorylase B"/>
    <property type="match status" value="2"/>
</dbReference>
<organism evidence="6 7">
    <name type="scientific">Amycolatopsis suaedae</name>
    <dbReference type="NCBI Taxonomy" id="2510978"/>
    <lineage>
        <taxon>Bacteria</taxon>
        <taxon>Bacillati</taxon>
        <taxon>Actinomycetota</taxon>
        <taxon>Actinomycetes</taxon>
        <taxon>Pseudonocardiales</taxon>
        <taxon>Pseudonocardiaceae</taxon>
        <taxon>Amycolatopsis</taxon>
    </lineage>
</organism>
<dbReference type="Proteomes" id="UP000292003">
    <property type="component" value="Unassembled WGS sequence"/>
</dbReference>
<evidence type="ECO:0000313" key="6">
    <source>
        <dbReference type="EMBL" id="RZQ61171.1"/>
    </source>
</evidence>
<accession>A0A4Q7J1A2</accession>
<dbReference type="OrthoDB" id="5488434at2"/>
<dbReference type="GO" id="GO:0017000">
    <property type="term" value="P:antibiotic biosynthetic process"/>
    <property type="evidence" value="ECO:0007669"/>
    <property type="project" value="UniProtKB-ARBA"/>
</dbReference>
<dbReference type="InterPro" id="IPR048284">
    <property type="entry name" value="EryCIII-like_N"/>
</dbReference>
<comment type="similarity">
    <text evidence="1">Belongs to the glycosyltransferase 28 family.</text>
</comment>
<dbReference type="EMBL" id="SFCC01000013">
    <property type="protein sequence ID" value="RZQ61171.1"/>
    <property type="molecule type" value="Genomic_DNA"/>
</dbReference>
<evidence type="ECO:0000256" key="3">
    <source>
        <dbReference type="ARBA" id="ARBA00022679"/>
    </source>
</evidence>
<dbReference type="Pfam" id="PF06722">
    <property type="entry name" value="EryCIII-like_C"/>
    <property type="match status" value="1"/>
</dbReference>
<evidence type="ECO:0000256" key="2">
    <source>
        <dbReference type="ARBA" id="ARBA00022676"/>
    </source>
</evidence>
<reference evidence="6 7" key="1">
    <citation type="submission" date="2019-02" db="EMBL/GenBank/DDBJ databases">
        <title>Draft genome sequence of Amycolatopsis sp. 8-3EHSu isolated from roots of Suaeda maritima.</title>
        <authorList>
            <person name="Duangmal K."/>
            <person name="Chantavorakit T."/>
        </authorList>
    </citation>
    <scope>NUCLEOTIDE SEQUENCE [LARGE SCALE GENOMIC DNA]</scope>
    <source>
        <strain evidence="6 7">8-3EHSu</strain>
    </source>
</reference>
<comment type="caution">
    <text evidence="6">The sequence shown here is derived from an EMBL/GenBank/DDBJ whole genome shotgun (WGS) entry which is preliminary data.</text>
</comment>
<dbReference type="CDD" id="cd03784">
    <property type="entry name" value="GT1_Gtf-like"/>
    <property type="match status" value="1"/>
</dbReference>
<dbReference type="AlphaFoldDB" id="A0A4Q7J1A2"/>
<dbReference type="PANTHER" id="PTHR48050">
    <property type="entry name" value="STEROL 3-BETA-GLUCOSYLTRANSFERASE"/>
    <property type="match status" value="1"/>
</dbReference>
<dbReference type="PANTHER" id="PTHR48050:SF13">
    <property type="entry name" value="STEROL 3-BETA-GLUCOSYLTRANSFERASE UGT80A2"/>
    <property type="match status" value="1"/>
</dbReference>
<proteinExistence type="inferred from homology"/>
<dbReference type="InterPro" id="IPR050426">
    <property type="entry name" value="Glycosyltransferase_28"/>
</dbReference>